<accession>A0A8R2QRQ7</accession>
<feature type="region of interest" description="Disordered" evidence="1">
    <location>
        <begin position="1"/>
        <end position="24"/>
    </location>
</feature>
<keyword evidence="3" id="KW-1185">Reference proteome</keyword>
<protein>
    <recommendedName>
        <fullName evidence="4">Retrovirus-related Pol polyprotein from transposon TNT 1-94</fullName>
    </recommendedName>
</protein>
<evidence type="ECO:0008006" key="4">
    <source>
        <dbReference type="Google" id="ProtNLM"/>
    </source>
</evidence>
<evidence type="ECO:0000313" key="3">
    <source>
        <dbReference type="Proteomes" id="UP000005204"/>
    </source>
</evidence>
<dbReference type="AlphaFoldDB" id="A0A8R2QRQ7"/>
<organism evidence="2 3">
    <name type="scientific">Bombyx mori</name>
    <name type="common">Silk moth</name>
    <dbReference type="NCBI Taxonomy" id="7091"/>
    <lineage>
        <taxon>Eukaryota</taxon>
        <taxon>Metazoa</taxon>
        <taxon>Ecdysozoa</taxon>
        <taxon>Arthropoda</taxon>
        <taxon>Hexapoda</taxon>
        <taxon>Insecta</taxon>
        <taxon>Pterygota</taxon>
        <taxon>Neoptera</taxon>
        <taxon>Endopterygota</taxon>
        <taxon>Lepidoptera</taxon>
        <taxon>Glossata</taxon>
        <taxon>Ditrysia</taxon>
        <taxon>Bombycoidea</taxon>
        <taxon>Bombycidae</taxon>
        <taxon>Bombycinae</taxon>
        <taxon>Bombyx</taxon>
    </lineage>
</organism>
<proteinExistence type="predicted"/>
<evidence type="ECO:0000313" key="2">
    <source>
        <dbReference type="EnsemblMetazoa" id="XP_037866948.1"/>
    </source>
</evidence>
<evidence type="ECO:0000256" key="1">
    <source>
        <dbReference type="SAM" id="MobiDB-lite"/>
    </source>
</evidence>
<sequence length="247" mass="27841">MKNAKPCDTPASSDSKSIQETAQEKEYPYREAVGSLLYLSTRTRPDIAQAVNLVSRKVENPTREDVTKVKKIFKYLVGTKHKGILFKRNKPIESIDAYSDSDYAGDPLTRRSTSGSVLMIADGPISWASKRQPIVALSSTEAEYIAAADCCKEALYLKSLLQEITGLDIKINLHVDNQSSIQLMKSGSFNKRSKHIDVRYHFIHEHFVHGLINISYCPTEIQLADVMTKPLSKVKFERHCARLMHNI</sequence>
<dbReference type="Proteomes" id="UP000005204">
    <property type="component" value="Unassembled WGS sequence"/>
</dbReference>
<feature type="compositionally biased region" description="Polar residues" evidence="1">
    <location>
        <begin position="10"/>
        <end position="21"/>
    </location>
</feature>
<reference evidence="3" key="1">
    <citation type="journal article" date="2008" name="Insect Biochem. Mol. Biol.">
        <title>The genome of a lepidopteran model insect, the silkworm Bombyx mori.</title>
        <authorList>
            <consortium name="International Silkworm Genome Consortium"/>
        </authorList>
    </citation>
    <scope>NUCLEOTIDE SEQUENCE [LARGE SCALE GENOMIC DNA]</scope>
    <source>
        <strain evidence="3">p50T</strain>
    </source>
</reference>
<name>A0A8R2QRQ7_BOMMO</name>
<reference evidence="2" key="2">
    <citation type="submission" date="2022-06" db="UniProtKB">
        <authorList>
            <consortium name="EnsemblMetazoa"/>
        </authorList>
    </citation>
    <scope>IDENTIFICATION</scope>
    <source>
        <strain evidence="2">p50T (Dazao)</strain>
    </source>
</reference>
<dbReference type="CDD" id="cd09272">
    <property type="entry name" value="RNase_HI_RT_Ty1"/>
    <property type="match status" value="1"/>
</dbReference>
<dbReference type="EnsemblMetazoa" id="XM_038011020.1">
    <property type="protein sequence ID" value="XP_037866948.1"/>
    <property type="gene ID" value="LOC119628518"/>
</dbReference>
<dbReference type="PANTHER" id="PTHR11439">
    <property type="entry name" value="GAG-POL-RELATED RETROTRANSPOSON"/>
    <property type="match status" value="1"/>
</dbReference>